<dbReference type="OMA" id="DYMQQKE"/>
<dbReference type="GO" id="GO:0050793">
    <property type="term" value="P:regulation of developmental process"/>
    <property type="evidence" value="ECO:0007669"/>
    <property type="project" value="UniProtKB-ARBA"/>
</dbReference>
<feature type="compositionally biased region" description="Basic and acidic residues" evidence="13">
    <location>
        <begin position="3445"/>
        <end position="3456"/>
    </location>
</feature>
<feature type="domain" description="Ig-like" evidence="15">
    <location>
        <begin position="6383"/>
        <end position="6477"/>
    </location>
</feature>
<feature type="region of interest" description="Disordered" evidence="13">
    <location>
        <begin position="5816"/>
        <end position="5849"/>
    </location>
</feature>
<feature type="compositionally biased region" description="Basic and acidic residues" evidence="13">
    <location>
        <begin position="1583"/>
        <end position="1605"/>
    </location>
</feature>
<feature type="region of interest" description="Disordered" evidence="13">
    <location>
        <begin position="2074"/>
        <end position="2096"/>
    </location>
</feature>
<feature type="compositionally biased region" description="Low complexity" evidence="13">
    <location>
        <begin position="2189"/>
        <end position="2198"/>
    </location>
</feature>
<feature type="domain" description="Ig-like" evidence="15">
    <location>
        <begin position="7232"/>
        <end position="7317"/>
    </location>
</feature>
<dbReference type="SUPFAM" id="SSF49265">
    <property type="entry name" value="Fibronectin type III"/>
    <property type="match status" value="3"/>
</dbReference>
<keyword evidence="9" id="KW-0539">Nucleus</keyword>
<feature type="compositionally biased region" description="Basic and acidic residues" evidence="13">
    <location>
        <begin position="5171"/>
        <end position="5200"/>
    </location>
</feature>
<feature type="region of interest" description="Disordered" evidence="13">
    <location>
        <begin position="4328"/>
        <end position="4447"/>
    </location>
</feature>
<dbReference type="FunFam" id="2.60.40.10:FF:000147">
    <property type="entry name" value="Myosin light chain kinase"/>
    <property type="match status" value="1"/>
</dbReference>
<dbReference type="InterPro" id="IPR001452">
    <property type="entry name" value="SH3_domain"/>
</dbReference>
<feature type="region of interest" description="Disordered" evidence="13">
    <location>
        <begin position="1904"/>
        <end position="1951"/>
    </location>
</feature>
<feature type="compositionally biased region" description="Low complexity" evidence="13">
    <location>
        <begin position="1262"/>
        <end position="1280"/>
    </location>
</feature>
<dbReference type="GO" id="GO:0005634">
    <property type="term" value="C:nucleus"/>
    <property type="evidence" value="ECO:0007669"/>
    <property type="project" value="UniProtKB-SubCell"/>
</dbReference>
<feature type="region of interest" description="Disordered" evidence="13">
    <location>
        <begin position="1107"/>
        <end position="1327"/>
    </location>
</feature>
<dbReference type="GO" id="GO:0030154">
    <property type="term" value="P:cell differentiation"/>
    <property type="evidence" value="ECO:0007669"/>
    <property type="project" value="UniProtKB-ARBA"/>
</dbReference>
<dbReference type="FunFam" id="2.60.40.10:FF:000032">
    <property type="entry name" value="palladin isoform X1"/>
    <property type="match status" value="1"/>
</dbReference>
<feature type="compositionally biased region" description="Basic residues" evidence="13">
    <location>
        <begin position="4344"/>
        <end position="4353"/>
    </location>
</feature>
<dbReference type="PROSITE" id="PS50853">
    <property type="entry name" value="FN3"/>
    <property type="match status" value="5"/>
</dbReference>
<feature type="compositionally biased region" description="Acidic residues" evidence="13">
    <location>
        <begin position="3692"/>
        <end position="3701"/>
    </location>
</feature>
<evidence type="ECO:0000259" key="14">
    <source>
        <dbReference type="PROSITE" id="PS50002"/>
    </source>
</evidence>
<dbReference type="PROSITE" id="PS50002">
    <property type="entry name" value="SH3"/>
    <property type="match status" value="1"/>
</dbReference>
<feature type="region of interest" description="Disordered" evidence="13">
    <location>
        <begin position="5684"/>
        <end position="5705"/>
    </location>
</feature>
<evidence type="ECO:0000256" key="9">
    <source>
        <dbReference type="ARBA" id="ARBA00023242"/>
    </source>
</evidence>
<dbReference type="PROSITE" id="PS50835">
    <property type="entry name" value="IG_LIKE"/>
    <property type="match status" value="11"/>
</dbReference>
<keyword evidence="18" id="KW-1185">Reference proteome</keyword>
<feature type="compositionally biased region" description="Basic and acidic residues" evidence="13">
    <location>
        <begin position="1297"/>
        <end position="1306"/>
    </location>
</feature>
<evidence type="ECO:0000256" key="3">
    <source>
        <dbReference type="ARBA" id="ARBA00006692"/>
    </source>
</evidence>
<feature type="compositionally biased region" description="Basic and acidic residues" evidence="13">
    <location>
        <begin position="4026"/>
        <end position="4044"/>
    </location>
</feature>
<feature type="compositionally biased region" description="Acidic residues" evidence="13">
    <location>
        <begin position="3944"/>
        <end position="3955"/>
    </location>
</feature>
<dbReference type="Pfam" id="PF07679">
    <property type="entry name" value="I-set"/>
    <property type="match status" value="11"/>
</dbReference>
<dbReference type="GO" id="GO:0009653">
    <property type="term" value="P:anatomical structure morphogenesis"/>
    <property type="evidence" value="ECO:0007669"/>
    <property type="project" value="UniProtKB-ARBA"/>
</dbReference>
<feature type="compositionally biased region" description="Basic residues" evidence="13">
    <location>
        <begin position="4278"/>
        <end position="4289"/>
    </location>
</feature>
<feature type="region of interest" description="Disordered" evidence="13">
    <location>
        <begin position="413"/>
        <end position="437"/>
    </location>
</feature>
<feature type="region of interest" description="Disordered" evidence="13">
    <location>
        <begin position="482"/>
        <end position="508"/>
    </location>
</feature>
<feature type="compositionally biased region" description="Basic residues" evidence="13">
    <location>
        <begin position="3053"/>
        <end position="3062"/>
    </location>
</feature>
<dbReference type="FunFam" id="2.60.40.10:FF:001222">
    <property type="entry name" value="Sallimus, isoform P"/>
    <property type="match status" value="1"/>
</dbReference>
<feature type="region of interest" description="Disordered" evidence="13">
    <location>
        <begin position="2211"/>
        <end position="2244"/>
    </location>
</feature>
<feature type="compositionally biased region" description="Low complexity" evidence="13">
    <location>
        <begin position="5040"/>
        <end position="5049"/>
    </location>
</feature>
<feature type="compositionally biased region" description="Basic and acidic residues" evidence="13">
    <location>
        <begin position="4883"/>
        <end position="4892"/>
    </location>
</feature>
<feature type="compositionally biased region" description="Basic and acidic residues" evidence="13">
    <location>
        <begin position="4003"/>
        <end position="4017"/>
    </location>
</feature>
<feature type="compositionally biased region" description="Basic residues" evidence="13">
    <location>
        <begin position="4152"/>
        <end position="4163"/>
    </location>
</feature>
<dbReference type="InterPro" id="IPR036179">
    <property type="entry name" value="Ig-like_dom_sf"/>
</dbReference>
<evidence type="ECO:0000256" key="7">
    <source>
        <dbReference type="ARBA" id="ARBA00023157"/>
    </source>
</evidence>
<evidence type="ECO:0000256" key="4">
    <source>
        <dbReference type="ARBA" id="ARBA00022443"/>
    </source>
</evidence>
<feature type="region of interest" description="Disordered" evidence="13">
    <location>
        <begin position="4681"/>
        <end position="5054"/>
    </location>
</feature>
<feature type="compositionally biased region" description="Basic and acidic residues" evidence="13">
    <location>
        <begin position="3614"/>
        <end position="3626"/>
    </location>
</feature>
<evidence type="ECO:0000256" key="5">
    <source>
        <dbReference type="ARBA" id="ARBA00022490"/>
    </source>
</evidence>
<feature type="region of interest" description="Disordered" evidence="13">
    <location>
        <begin position="5880"/>
        <end position="5913"/>
    </location>
</feature>
<feature type="compositionally biased region" description="Basic and acidic residues" evidence="13">
    <location>
        <begin position="2993"/>
        <end position="3003"/>
    </location>
</feature>
<feature type="region of interest" description="Disordered" evidence="13">
    <location>
        <begin position="198"/>
        <end position="227"/>
    </location>
</feature>
<feature type="compositionally biased region" description="Acidic residues" evidence="13">
    <location>
        <begin position="569"/>
        <end position="580"/>
    </location>
</feature>
<feature type="compositionally biased region" description="Basic and acidic residues" evidence="13">
    <location>
        <begin position="4812"/>
        <end position="4821"/>
    </location>
</feature>
<feature type="region of interest" description="Disordered" evidence="13">
    <location>
        <begin position="1027"/>
        <end position="1067"/>
    </location>
</feature>
<feature type="region of interest" description="Disordered" evidence="13">
    <location>
        <begin position="3614"/>
        <end position="3634"/>
    </location>
</feature>
<feature type="compositionally biased region" description="Basic and acidic residues" evidence="13">
    <location>
        <begin position="1919"/>
        <end position="1943"/>
    </location>
</feature>
<feature type="region of interest" description="Disordered" evidence="13">
    <location>
        <begin position="269"/>
        <end position="296"/>
    </location>
</feature>
<feature type="compositionally biased region" description="Basic and acidic residues" evidence="13">
    <location>
        <begin position="4691"/>
        <end position="4713"/>
    </location>
</feature>
<dbReference type="SUPFAM" id="SSF50044">
    <property type="entry name" value="SH3-domain"/>
    <property type="match status" value="1"/>
</dbReference>
<feature type="domain" description="Ig-like" evidence="15">
    <location>
        <begin position="6580"/>
        <end position="6674"/>
    </location>
</feature>
<feature type="region of interest" description="Disordered" evidence="13">
    <location>
        <begin position="3672"/>
        <end position="3723"/>
    </location>
</feature>
<feature type="compositionally biased region" description="Basic and acidic residues" evidence="13">
    <location>
        <begin position="4425"/>
        <end position="4434"/>
    </location>
</feature>
<dbReference type="CDD" id="cd00096">
    <property type="entry name" value="Ig"/>
    <property type="match status" value="1"/>
</dbReference>
<feature type="domain" description="Fibronectin type-III" evidence="16">
    <location>
        <begin position="7133"/>
        <end position="7226"/>
    </location>
</feature>
<name>A0A3B0KJX7_DROGU</name>
<feature type="compositionally biased region" description="Polar residues" evidence="13">
    <location>
        <begin position="1137"/>
        <end position="1151"/>
    </location>
</feature>
<feature type="compositionally biased region" description="Acidic residues" evidence="13">
    <location>
        <begin position="3037"/>
        <end position="3047"/>
    </location>
</feature>
<feature type="region of interest" description="Disordered" evidence="13">
    <location>
        <begin position="4480"/>
        <end position="4519"/>
    </location>
</feature>
<feature type="compositionally biased region" description="Basic and acidic residues" evidence="13">
    <location>
        <begin position="4943"/>
        <end position="4952"/>
    </location>
</feature>
<dbReference type="Pfam" id="PF00041">
    <property type="entry name" value="fn3"/>
    <property type="match status" value="5"/>
</dbReference>
<dbReference type="InterPro" id="IPR003598">
    <property type="entry name" value="Ig_sub2"/>
</dbReference>
<feature type="region of interest" description="Disordered" evidence="13">
    <location>
        <begin position="939"/>
        <end position="962"/>
    </location>
</feature>
<feature type="region of interest" description="Disordered" evidence="13">
    <location>
        <begin position="5076"/>
        <end position="5099"/>
    </location>
</feature>
<feature type="region of interest" description="Disordered" evidence="13">
    <location>
        <begin position="695"/>
        <end position="724"/>
    </location>
</feature>
<dbReference type="Gene3D" id="2.60.40.10">
    <property type="entry name" value="Immunoglobulins"/>
    <property type="match status" value="16"/>
</dbReference>
<feature type="compositionally biased region" description="Basic and acidic residues" evidence="13">
    <location>
        <begin position="5310"/>
        <end position="5320"/>
    </location>
</feature>
<feature type="compositionally biased region" description="Acidic residues" evidence="13">
    <location>
        <begin position="1033"/>
        <end position="1044"/>
    </location>
</feature>
<feature type="domain" description="Ig-like" evidence="15">
    <location>
        <begin position="6259"/>
        <end position="6348"/>
    </location>
</feature>
<feature type="compositionally biased region" description="Basic and acidic residues" evidence="13">
    <location>
        <begin position="3275"/>
        <end position="3284"/>
    </location>
</feature>
<feature type="region of interest" description="Disordered" evidence="13">
    <location>
        <begin position="3836"/>
        <end position="4051"/>
    </location>
</feature>
<feature type="region of interest" description="Disordered" evidence="13">
    <location>
        <begin position="1854"/>
        <end position="1877"/>
    </location>
</feature>
<feature type="compositionally biased region" description="Basic and acidic residues" evidence="13">
    <location>
        <begin position="4132"/>
        <end position="4143"/>
    </location>
</feature>
<feature type="compositionally biased region" description="Acidic residues" evidence="13">
    <location>
        <begin position="3265"/>
        <end position="3274"/>
    </location>
</feature>
<feature type="region of interest" description="Disordered" evidence="13">
    <location>
        <begin position="2365"/>
        <end position="2388"/>
    </location>
</feature>
<feature type="compositionally biased region" description="Basic and acidic residues" evidence="13">
    <location>
        <begin position="952"/>
        <end position="961"/>
    </location>
</feature>
<dbReference type="SMART" id="SM00326">
    <property type="entry name" value="SH3"/>
    <property type="match status" value="1"/>
</dbReference>
<dbReference type="SUPFAM" id="SSF48726">
    <property type="entry name" value="Immunoglobulin"/>
    <property type="match status" value="11"/>
</dbReference>
<feature type="compositionally biased region" description="Low complexity" evidence="13">
    <location>
        <begin position="3838"/>
        <end position="3847"/>
    </location>
</feature>
<dbReference type="CDD" id="cd00063">
    <property type="entry name" value="FN3"/>
    <property type="match status" value="5"/>
</dbReference>
<dbReference type="EMBL" id="OUUW01000009">
    <property type="protein sequence ID" value="SPP85451.1"/>
    <property type="molecule type" value="Genomic_DNA"/>
</dbReference>
<feature type="compositionally biased region" description="Acidic residues" evidence="13">
    <location>
        <begin position="711"/>
        <end position="724"/>
    </location>
</feature>
<feature type="compositionally biased region" description="Basic residues" evidence="13">
    <location>
        <begin position="4903"/>
        <end position="4912"/>
    </location>
</feature>
<feature type="domain" description="Fibronectin type-III" evidence="16">
    <location>
        <begin position="7718"/>
        <end position="7814"/>
    </location>
</feature>
<dbReference type="FunFam" id="2.60.40.10:FF:001138">
    <property type="entry name" value="Sallimus, isoform P"/>
    <property type="match status" value="1"/>
</dbReference>
<comment type="similarity">
    <text evidence="3">Belongs to the protein kinase superfamily. CAMK Ser/Thr protein kinase family.</text>
</comment>
<feature type="domain" description="SH3" evidence="14">
    <location>
        <begin position="6167"/>
        <end position="6228"/>
    </location>
</feature>
<feature type="compositionally biased region" description="Acidic residues" evidence="13">
    <location>
        <begin position="4967"/>
        <end position="4982"/>
    </location>
</feature>
<feature type="compositionally biased region" description="Acidic residues" evidence="13">
    <location>
        <begin position="1248"/>
        <end position="1261"/>
    </location>
</feature>
<dbReference type="Gene3D" id="2.30.30.40">
    <property type="entry name" value="SH3 Domains"/>
    <property type="match status" value="1"/>
</dbReference>
<feature type="compositionally biased region" description="Acidic residues" evidence="13">
    <location>
        <begin position="427"/>
        <end position="437"/>
    </location>
</feature>
<feature type="compositionally biased region" description="Basic and acidic residues" evidence="13">
    <location>
        <begin position="1501"/>
        <end position="1511"/>
    </location>
</feature>
<feature type="region of interest" description="Disordered" evidence="13">
    <location>
        <begin position="4256"/>
        <end position="4289"/>
    </location>
</feature>
<dbReference type="STRING" id="7266.A0A3B0KJX7"/>
<dbReference type="GO" id="GO:0030018">
    <property type="term" value="C:Z disc"/>
    <property type="evidence" value="ECO:0007669"/>
    <property type="project" value="UniProtKB-ARBA"/>
</dbReference>
<dbReference type="SMART" id="SM00409">
    <property type="entry name" value="IG"/>
    <property type="match status" value="11"/>
</dbReference>
<proteinExistence type="inferred from homology"/>
<dbReference type="Proteomes" id="UP000268350">
    <property type="component" value="Unassembled WGS sequence"/>
</dbReference>
<feature type="compositionally biased region" description="Polar residues" evidence="13">
    <location>
        <begin position="1203"/>
        <end position="1214"/>
    </location>
</feature>
<comment type="subcellular location">
    <subcellularLocation>
        <location evidence="2">Cytoplasm</location>
    </subcellularLocation>
    <subcellularLocation>
        <location evidence="1">Nucleus</location>
    </subcellularLocation>
</comment>
<feature type="domain" description="Ig-like" evidence="15">
    <location>
        <begin position="7322"/>
        <end position="7409"/>
    </location>
</feature>
<evidence type="ECO:0000256" key="2">
    <source>
        <dbReference type="ARBA" id="ARBA00004496"/>
    </source>
</evidence>
<feature type="compositionally biased region" description="Polar residues" evidence="13">
    <location>
        <begin position="4402"/>
        <end position="4417"/>
    </location>
</feature>
<feature type="compositionally biased region" description="Acidic residues" evidence="13">
    <location>
        <begin position="1606"/>
        <end position="1619"/>
    </location>
</feature>
<dbReference type="FunFam" id="2.60.40.10:FF:001153">
    <property type="entry name" value="Sallimus, isoform P"/>
    <property type="match status" value="1"/>
</dbReference>
<dbReference type="GO" id="GO:0005198">
    <property type="term" value="F:structural molecule activity"/>
    <property type="evidence" value="ECO:0007669"/>
    <property type="project" value="UniProtKB-ARBA"/>
</dbReference>
<sequence>VPYVEEKPEEIQELPEEVRVVESISEDGKPKKKKIRTRVIKKVKGDKQEVTKIETVEEDDKVPETTVTVEEVPYEEEKPEEIQELPEEVRVIESISEDGKPKKKKIRTRVIKKVKGDKQEVTKIETVEEDDKLPETTVIVEEAPYEEEKPEEIQELPEEVRVVESISEDGKPKKKKIRTRVIKKVKGDKQEVTKIETVEEDDKPSETTVTVEEVPYDEEKPEEIQELPEEVCVVESISEDGKPKKKKIRTRVIKKVKGDKQEVTKIETVEEDDKPSETTVTVEEVPYEEEKPEEIQELPEEVRVVESISEDGKPKKKKIRTRVIKKVKGDKQEVTKIETVEEDDKPSETTVTVEEVPYQEEKPEEIQELPEEVRVVESISEDGKPKKKKIRTRVIKKVKGDKQEVTKIETVEEDDKVPETTVTVEEAPYEEEKPEEIQELPEEVRVVESISKDGKPKKKKIRTRVIKKVKGDKQEVTKIETVEEDDKPSETTVTVEEVPYQEEKPEEIQELPEEVRVVESISEDGNPKKKKIRTRVIKKVKGDKQEVTKIETVEEDDKPSETTVTVEEVPYEEEKPEEIQELPEEVRVVESISEDGKPKTKKIRTRVIKKVKGDKQEVTKIETVEEDDKPSETTVTIEEVPYEEEKPEEIQELPEEVRVVESISEDGKPKKKKIRTRVIKKVKGDKQEVTKIETVEEDDKPSETTVTVEEVPYEEEKPEDIQELPEEVRVVESISEDGKPKTKKIRTRVIKKVKGDKQEVTKIETVEEDDKQPETTVTVEETDLKTPFDGKVKLKKRVIVQKPEDEETVVELPERKSVILSEKEDGTPTKTVVKTRIIKKIKGANMEVTKIQTVEEYEKEPKTKVTVENFELPFPELPEEKLSEVTVLPDEVLESETVDEEGAPKIVKTKKRVIKKPTSDKTEEVTQIDIIEQDDAEPIYSISVTEQPITESRPEDNKSLELPEQVAELEYTSHDGTKKKKTVKSRAFKKNLDDKLDEVTTVQTVVEDDKEPLTTVQVEVVPAEDFTPIPIEELPEETTFTEELDSNKKPKKKTTKTRTFKKQGPEEEDLEYFQIQTIEEEGKEPYSLIRVVSDENLSDIADIIDISKCDDEKVSPNKHKQKPHKKPKVEKQAKPENTTTEYITTFKSVQNEDGETTIETEQKRISQEEQGIVVEEVLSDTEPIPEDTTTPQSTPHLEIVEVSETTDQQNNKEYTITEPEDVVSAADSGDDKKKPKQKKKPATKAPIEEETIVEEEQEEAPIGETLTDEGPTGETTLTEEGPGEKTGAKKRKPKKLVVIEEGKVDESPPTATAEKKDKPKKKKVIKSKRDDMDAYIQFLIHQEIPKTVLPGYQRTEMELPQRARRDSSFKQPQPMKLTPMKIEKIEFKRPKMVEISSVAEFPQMLKLKAPKQRPEVEKKKKPEASFKNKKLKSWIRFIPFSPYCFPYVLTELETHRESGELSRNIEEAEEVLRLRPKKFKHRKPSKAELEQPDLETFDSEESQHSDEEQPKPKYKRGKKVKVETPEEIRKLKLGKGKIPQNVETIEEVHLKPVKIEGQEEGIEEKPQKAAEEEVPKKKKSKKSDKPQDSLHFEPTEITDFERTLEQPEESETSIVEETETLDKPKHKRKKKVTPTPETNLHKITPGKPKDVEETPEDDLKLRYRQGERPEDVQEEVKLKPFFKYDVEELEPEVIPEEALETPRKPIKEPKKKRKIKVKTDVEENTIEIVEVSPKDSDEKIYEITITSSETVQDDRKPKKALKKKVKRMNKEELEEFVAEIKKEPEQKFYETRTEDFFEVKLTELQPDEEVPSEEKPKKRRILHEKGNETEILEIVESVPTEGEEPLYEITITTSETKEEECVSPAAEKPKRKTKKMKKDELDAYIQQLINAEIPLTELEKYEKIDVDGKPKKAKKQKPKPKEEVYPEGDSHQIGVTEHEPKEKPKAKKPKAKKIIKEKETLETEVIPVYDEFLIKKIDSERAPQEEVEESEEEIVPELDEIIADLQETLPIVVLEEEVETVPLVLEEVELKEEKITKKRKVKTRKGSKQYEIEIFETEAPEDTPEEAKVIVITTETTEDTTDAPAEDKPEAPKKTVKKVKKEKLKEYIVKVVEEAPLELIAEISEDYTPLPERDQSPVDDITSFTTTVIEEETLQEVRPEEEKPEEVRNLPKDKKKKSEKQKKVKITETEPALAPEETTITEDIVSVTEIDETPQAEEYSVEVKDSAPKKTKKPAKKPKEVAPAEPISEYTIRVEELAPETIIEETINEEGKTVERVVTKRKLKKKAGPKEYLIEVIETYEENKPEAEVVVQTTEITSATEEQPQEEHKIKIVKKKKPKTESLDNFIQELIEEDIPKPELEEYQVTVDESKPSEVKKPKKIKKQHKKTTQVVDGVPTTVYEVIIQEFEVDQEDLKPYEVVEESDHEDIEEAPKDLEIKLVEEKPKPKPKPKKSAKINVLEEEKVEPIIQDISEVVEVRVTEEDGVPQKVEVRKKKVSRKQGPKEQIFVITETITNDEPLSEISIVEITEEEPKEDVPELKEKKPIKKPKKLKPEEVKDYVINVLEEFVEPYKFEEPVIEDLSETVEITKVTEEDGTEKKVEVKKKKVSRKQGPKEQVFEITETITNDEPLAEVTIIEITEEEKPKEAVPEIKETKPIKKPKKLKPEDVKNYIINVLEEYVEPYKFEELPEDVEKVQPIIEDISESVNVVKVTEEDGTQKKVETKKKKISRKQGPKEQIFEITETKTNDEPLAEVTIVEITKEEKPEEHVPEIKEKQPIKKPKKLKPEDVKNYVINVLEEFVEPYKFEEFEKEEPIIEELREVVEITQVTEEDGIPKRVEVKKKKVSRKQGPKEQIFEITETITNDEPLAEVSIVEITEVEPKEDAPELKQKKPIKKPKKLKPEEVKDYVINVLEEFVEPYKFEEPVIEDLSETVEITKVTEEDGTEKKVEVKKKKVSRKQGPKEQVFEITETITNDEPLAEVSIVEITEEEKPEEKVPEIKEKKPLKKPKKLKPEDVQNYIINVLEEFVEPQKFKEELEESDVPEEIVEVKPKTPKPKKHTKKPEEKQTIRIEELVPETVIEDIINEKGEEVKQVKTTKKLKKKDGPKEYIIEITETYQENNPEAVIEFTTTEVPSEETTPKDAAVEQPVKIVQKIKKKKPVKDDLDKYIQELIEQEITKTELEQYEPTEMDDKPKKPKKKVKTHHKKSVDVVDGLPVTIHEFNVEEIEPEVEKPEEIELLPEDVPELPQKIEDSTQYLVNVSDEFLEPLEETPEEKPKPTKKEKPQKKKKDKKEELPVVPLEEIEQTVEVVEQPDEEGTIKEVTIKKRKVLRRKGSKEQVFEITETTTGEDQPIAEVTVTEVTADEVEITEEKPKPVKKNLKKPKQLQKDEIEEYVINVIEEFVEQAPIETVESEPEEILEEKPKKTKKVPKKYTVTETDEEADVQKPEVPKETFVETMEIVIEKPEETPAYTIGVTEETSVEEKPKPKSKKPSKPKTQKQPSQEESPEYLVKATSEEHVPEEDFPEHTTIVLDSEEPTPLEAPTFQIQELQTEAVEQQVTDDKGETTKQTVTKRKIKKQVGPKEEIIEIVETTKEGETPEYEVIVHTEEVEPIKEDIPKEEAPKKVKKTKKVPKDDLHDYIQKLIEQDIPKTELEKYEKIDLDEPVKMKKKPVKKVKVREEIPTEKPQESEEETSAPEEDQPKAEETKEEPKLKITVREFSPEKPEEKTFEIVVLEETVEIQKLPDEEGKIRDKVVKTKKIKQKKGLQEIVHDIVEVTDADTNESEITVTTTTPSEETVDVEPVVKQKRTKKMKKDDVEDFIKAVIEEEAPKPIEPEAVVAVAEETPSKPTPEKPKKKAKKEKPAAVEEDKPEQEKISVVESVPEETPQLEEDVFTVEVSVPIVEEPELEIQQTEEAPKPEKKKKPKAKVVVAEEEPKAETPEEPLEVIEIESEPEKPEDQTFSISIKEETASEEKPTKKKTTKKPHEAPETTPLESYEISIKESSPEPLEEKPFTIEVIESEPEVRETTDEAGETHKEVTTKRKIKRPDGEGEIEIIEVLRDDQPEAEITIVEYEPEAPAKQDEKPKEPKKKTKKVKKDDIHDYIQKLIDMETPKTELEKYEKFDFEPTVKDTPTEKPIEVMEEAPVGKPKKDKKPKHKEALKEASPVPEELAQVKIVEVEAPVEPVLPVEIVEVQPEEVQIQEIVTEEGKPIQEKTTKRVLKKKGPKEDTTYKITTIESEDNDSVMVIVDEEPQPEAVVVPVEEQPEENETKPKPKPKKTVKKVKKENLDDYVKKLIEEETPKETPQELVEEVQPVVEEVLPVAEESLPVEEVPDSTKPQTKKPKTQKKPKTETDEPTEQTTYVTTVEIPKDDEEESTPTTTATPIHAQESHEPEDTATAQITPQDEATTAQKTIKHKQKTKPETHKDIVEPTTSEATEVHKDYQINIIHEEPIVEEEEEPEKIHEIRVIEEVSEIEESQPIIEEVEEEEEQPIAEDQPEDVTKPKTKKKKIIKKKTDDHDEIIRKLLEQEIEKTELEKYEKIDFDLPKKLKPEFANLEPMKIVQKDQKPTKVTIVEAAEVPKQVKLKPGKRKEKPTEEQSVQLPKFRLKTRMVTVEYPPAPLIPKLTEIGATKDNGELSRNIEEAEEALKFKKPKTKKIKKIKDDLEKVELEKYEKYVSSEEESEEPKPYQKPEKTPKPEEKQEEVKIKLGKGKKKPKEEEQSENVTLKKIPQKTQEVEEEVELQRKPKEVVVVEEQPKEPKEGHFEVPAFQPVDFETSEYVPEELEPIEHPEKPEKPKKPTKTKYKPKDKSKPEPETIISEIVPGVPKEEEEVPEQEVKFRIPESEAPEETDSQIKLKPVPKVPEAEAPVEAAIVQQKEEEPKAEEIPEIPQEEAKKAKKPKAKKVQPKEEEVTEEVPQEFEVSVKEEEAPEEVPIEEEKPKEVKIKQKKPKEAPVAQVEVTEEAPQPEEVPEEIPVEYKITTTVLEPEEAPKEHKVRVIDSDERHETTEEVIEEKVVTRRKKPKPQQPEEYEVTLQEPQVQEPEVEEVTAEVTIPVEKPVEETEEFQVELKLTEPTPEEPAPQEIKVKEKAKKKPAKEVKEDKIVVVEEEKIQPVEEVETAVEEKPEEKKKTKKPKSYEFSVTETEAPVEEKPVEVIEETPQVEEEKPEEKVIESYDSYEIKVKETEPEKVTPVEEQPEEEEAPAEAVFKRKPKPQPEAVEAEFVVTEPKKTEEIHVETEIKQKKTKKPKKTEEAAAELEIKVVETEAAPELPEEVPEEIQPQLVEKEEIVEEKPQEFTVRVSETEAPEKPVEEPQSEAQFTVKKRKQSVTFADEPATEIIIKETRPIEEVTEEAQIKTKKPKKKVKEVAAEELKIQITEEIPEEVPIIEEVEEVVTEIKEVVAPKVEDKTYTIGVTETEAPEKPVEEIPQEEEVVVEPIVEEPEPQVYPEHKVKVIEETPREIVEESIEEEVKVIRKKKPKPEVKEEPEAAVSIPAPKPVEEVEAVSSITIVPEQPTEEEAAELKITIIEEQAPEVELVQEIEEIEEVPTVEELPEEQVTLQKKKKKVPVVAPEVVEEPEAEFVLKPKPVVEEVSEEAKIKKKPKKAAPVEEAAAELQVTITEEVPVEPELVQEIIEEIEEVPEEVPQEKPKEYKFGIKETEPEIEEVAEVALPKKKPKEKPVVEEPEAEVTLKPKPKVEEVQEEAKIVKKKPKKPVEEVAAEELTVKIEEEVIPEPIVEEEIVEEVQIKKKKAPKVEPVPEDIVDAAVIKLKKPEPVEDEEVVAEVTLKPKAPKEIHEEEFSVDVKLPREKTVTEETSDQTVQLKKKKKPQKPVEEAADELKLQQTVVEERPVEIEEEEIVEEAIVMRRKPKKPFEPSVEEHEETEFSLSFKKPHTITEGVEETGTVLKKRPVKPQTLDEAAAELSIKRQEEEYEEGEDIEEFVVSAKAKKKPLQITEEDEEAYTVKKQLRRKKVDIPEYGETENVTFRARTTKTKEDVDQEFNIALDSYAEEEVSMSGKIKIKKPIKKTYNEAADEAKIKIMQDYDDGQEQIIEEIRDDEDTIDEVEEPEEYMVEELPPDEVDFKLKPKKQAKPSYSVQDEEEEQFLIGIRQPKRDSITYDEDSLTFKKKRKVIQQLYNEDGASLNITREMNVEESENPNIMYSICNYIADNDEAINLVEGEKVTVVGRHSSEWWYVKKSITEEEGWVPAQYLMEPEEYAQYVQNKLHEKIDKLPVFERPGPEDKPIAPRFIEKLQPIHTPDGYTVQFECKVEGSPRPQIAWFRETAIIKPSQDFQIFYDDDNVATLIIREVFPEDAGKFTCVAKNAAGFTSSTTELIVESPLSDHGSDATALSRRSMSRESSLADILEGIPPTFSKKPKAQYVDENTNVILECRLVAVPEPDIVWTFNGEDIDEEEIKNIRIVTESDMHMYCSVVHITKVKKSQEGVYEVIATNREGEARLPITLKVRTTEKEAPQILEPLRNMVIREGESVVLSTHIVGNPPPKVTWYKDGKPVKNAKSDKDLHTLTLITPKKSEKGEYTVKAVNPLGSVETTANLTIEEPTSGNAEPPLFVERFEEQNVPQKGEIRLPAKVSGNPVPEVQWLFNNAPLFPSERIQQIYDGETIELIIKDANPETDSGDYKCIASNPIGKTSHGARVIVEVDEVTFTKKLKKTITIEEVQSLTLECETSHVVTTKWFFNGKELSGMDHRVVVEDGKTHKLVIRNTNLRDSGTYVCKVKKQETTSTVEVLQRKPDFIKVLEDYEVTEKDTAILDVELTTEATEVIWFKDGEKITIENKNVEFIKDGKSRRLVIRDTTIHDEGEYTCKIEGHECSCELTVIELPPEIIRPLEDVSVTKGENAIFDLELSKGDALVKWFKNGKELVFNERIQLAIDGKKQSLRIVKAKPEDAGEYSIQVGEQTSKATLTVEEPLVDFVIRLPDVTLATKTTDAEFTVELSQPDVEVTWYKKGKPIKPNPKHEVFVEGTVRRLVIHDANDEDAGEISCVAENVTSSTKLCVEELKLPPVITSDKEQTLKVKENDDATFTVKYTGGAPQPEAIWTTRNVVIPKSKRVTPTIDEQSATLTLRKVVDDDEGQYTVKLVNPVGEAEASLHLVIMRKPTAPGTPQPLEVMHDSITLYWKAPEDDGKSEIIEYILEYHDVKEEKWTEIRKIKDTTYTISKLKIDTEYVFRSIAVNEVGPSPPSPHSPPIRLVPKVETEAPSVREALQDLTSELDKEITLSCVFGGIPEPKVVWKRNGEVFESTSLRYENRVAKYIIEKTTIETEATYTCVASNERGSVETSCRLKLQQRPVVEVEDKYLQQKLRTGSTLTIPATVRGYPRPTVTWHKDTIEQKTVSIETTETTSTYSVKKLTREHSGKYKVTATNESGSSYVECTVQVIDKPSRPQSLEIKDVKKDSIILEWTPPVDDGGLDINKYTLEKCDVQNNVWMKVSDFDKDIHSYAIQKLSINSQYMFRVVAANPIGESEPTESETVTITKKFEKPSPPRGPTNVSGMNDTSFTLAWEPSESDGGSKILEYIVEIREETETIYRSVGITLGTVTNIHVEKVLRTKGYFFRIYARNEAGTSEAYETTEKILVGRKITPPSPPQNLRAPDVTSRSVTLDWEVPARNGGSEITGYCVEKRSSTSTTWTKVITLDAHQLHYTIDNLKEKCEYWFRVSAENEMGLGAPAVTESISLKTHATVPSPPTAPLEARVLAANAHIFEWGIPESDGGAPLLGYHIAIRDMKKTMWIEVGRVPAGVQRFQIRDLQENHEYMIRIFAKNEIGLSEPLESEEPYKVMTAGHESLPDEPRTEMSTCNTSSWLRDHNMDADIHSYARGRLLQRDEYFFRLWAQIPSSSKKKKSLK</sequence>
<feature type="region of interest" description="Disordered" evidence="13">
    <location>
        <begin position="3243"/>
        <end position="3299"/>
    </location>
</feature>
<dbReference type="GO" id="GO:0051239">
    <property type="term" value="P:regulation of multicellular organismal process"/>
    <property type="evidence" value="ECO:0007669"/>
    <property type="project" value="UniProtKB-ARBA"/>
</dbReference>
<evidence type="ECO:0000313" key="17">
    <source>
        <dbReference type="EMBL" id="SPP85451.1"/>
    </source>
</evidence>
<feature type="region of interest" description="Disordered" evidence="13">
    <location>
        <begin position="340"/>
        <end position="368"/>
    </location>
</feature>
<feature type="region of interest" description="Disordered" evidence="13">
    <location>
        <begin position="5123"/>
        <end position="5228"/>
    </location>
</feature>
<gene>
    <name evidence="17" type="ORF">DGUA_6G015391</name>
</gene>
<keyword evidence="7" id="KW-1015">Disulfide bond</keyword>
<accession>A0A3B0KJX7</accession>
<evidence type="ECO:0000256" key="13">
    <source>
        <dbReference type="SAM" id="MobiDB-lite"/>
    </source>
</evidence>
<dbReference type="InterPro" id="IPR007110">
    <property type="entry name" value="Ig-like_dom"/>
</dbReference>
<feature type="domain" description="Ig-like" evidence="15">
    <location>
        <begin position="6692"/>
        <end position="6759"/>
    </location>
</feature>
<feature type="compositionally biased region" description="Basic and acidic residues" evidence="13">
    <location>
        <begin position="359"/>
        <end position="368"/>
    </location>
</feature>
<feature type="compositionally biased region" description="Basic residues" evidence="13">
    <location>
        <begin position="3196"/>
        <end position="3208"/>
    </location>
</feature>
<feature type="compositionally biased region" description="Basic residues" evidence="13">
    <location>
        <begin position="1474"/>
        <end position="1484"/>
    </location>
</feature>
<feature type="compositionally biased region" description="Acidic residues" evidence="13">
    <location>
        <begin position="285"/>
        <end position="296"/>
    </location>
</feature>
<feature type="compositionally biased region" description="Basic residues" evidence="13">
    <location>
        <begin position="4509"/>
        <end position="4518"/>
    </location>
</feature>
<feature type="region of interest" description="Disordered" evidence="13">
    <location>
        <begin position="7497"/>
        <end position="7526"/>
    </location>
</feature>
<feature type="compositionally biased region" description="Low complexity" evidence="13">
    <location>
        <begin position="3899"/>
        <end position="3917"/>
    </location>
</feature>
<dbReference type="Pfam" id="PF07653">
    <property type="entry name" value="SH3_2"/>
    <property type="match status" value="1"/>
</dbReference>
<evidence type="ECO:0000256" key="1">
    <source>
        <dbReference type="ARBA" id="ARBA00004123"/>
    </source>
</evidence>
<dbReference type="PANTHER" id="PTHR13817:SF151">
    <property type="entry name" value="TITIN"/>
    <property type="match status" value="1"/>
</dbReference>
<feature type="compositionally biased region" description="Basic residues" evidence="13">
    <location>
        <begin position="2377"/>
        <end position="2388"/>
    </location>
</feature>
<dbReference type="FunFam" id="2.60.40.10:FF:000050">
    <property type="entry name" value="Titin isoform B"/>
    <property type="match status" value="3"/>
</dbReference>
<dbReference type="InterPro" id="IPR050964">
    <property type="entry name" value="Striated_Muscle_Regulatory"/>
</dbReference>
<feature type="domain" description="Ig-like" evidence="15">
    <location>
        <begin position="6855"/>
        <end position="6938"/>
    </location>
</feature>
<dbReference type="PANTHER" id="PTHR13817">
    <property type="entry name" value="TITIN"/>
    <property type="match status" value="1"/>
</dbReference>
<protein>
    <recommendedName>
        <fullName evidence="11">Titin</fullName>
    </recommendedName>
</protein>
<feature type="domain" description="Fibronectin type-III" evidence="16">
    <location>
        <begin position="7416"/>
        <end position="7511"/>
    </location>
</feature>
<feature type="region of interest" description="Disordered" evidence="13">
    <location>
        <begin position="3180"/>
        <end position="3208"/>
    </location>
</feature>
<feature type="compositionally biased region" description="Basic and acidic residues" evidence="13">
    <location>
        <begin position="4996"/>
        <end position="5024"/>
    </location>
</feature>
<dbReference type="FunFam" id="2.60.40.10:FF:000031">
    <property type="entry name" value="Myosin-binding protein C, slow type"/>
    <property type="match status" value="1"/>
</dbReference>
<dbReference type="InterPro" id="IPR003961">
    <property type="entry name" value="FN3_dom"/>
</dbReference>
<feature type="region of interest" description="Disordered" evidence="13">
    <location>
        <begin position="3414"/>
        <end position="3526"/>
    </location>
</feature>
<keyword evidence="5" id="KW-0963">Cytoplasm</keyword>
<feature type="domain" description="Fibronectin type-III" evidence="16">
    <location>
        <begin position="7618"/>
        <end position="7714"/>
    </location>
</feature>
<feature type="compositionally biased region" description="Low complexity" evidence="13">
    <location>
        <begin position="3993"/>
        <end position="4002"/>
    </location>
</feature>
<feature type="domain" description="Ig-like" evidence="15">
    <location>
        <begin position="6765"/>
        <end position="6849"/>
    </location>
</feature>
<keyword evidence="4 12" id="KW-0728">SH3 domain</keyword>
<dbReference type="SMART" id="SM00408">
    <property type="entry name" value="IGc2"/>
    <property type="match status" value="11"/>
</dbReference>
<evidence type="ECO:0000256" key="8">
    <source>
        <dbReference type="ARBA" id="ARBA00023179"/>
    </source>
</evidence>
<dbReference type="CDD" id="cd11856">
    <property type="entry name" value="SH3_p47phox_like"/>
    <property type="match status" value="1"/>
</dbReference>
<feature type="compositionally biased region" description="Acidic residues" evidence="13">
    <location>
        <begin position="214"/>
        <end position="227"/>
    </location>
</feature>
<feature type="domain" description="Ig-like" evidence="15">
    <location>
        <begin position="6486"/>
        <end position="6569"/>
    </location>
</feature>
<dbReference type="InterPro" id="IPR013098">
    <property type="entry name" value="Ig_I-set"/>
</dbReference>
<feature type="compositionally biased region" description="Acidic residues" evidence="13">
    <location>
        <begin position="1490"/>
        <end position="1500"/>
    </location>
</feature>
<feature type="compositionally biased region" description="Basic and acidic residues" evidence="13">
    <location>
        <begin position="4081"/>
        <end position="4090"/>
    </location>
</feature>
<feature type="compositionally biased region" description="Acidic residues" evidence="13">
    <location>
        <begin position="4480"/>
        <end position="4504"/>
    </location>
</feature>
<feature type="compositionally biased region" description="Basic residues" evidence="13">
    <location>
        <begin position="2173"/>
        <end position="2184"/>
    </location>
</feature>
<evidence type="ECO:0000259" key="16">
    <source>
        <dbReference type="PROSITE" id="PS50853"/>
    </source>
</evidence>
<feature type="domain" description="Ig-like" evidence="15">
    <location>
        <begin position="6942"/>
        <end position="7028"/>
    </location>
</feature>
<dbReference type="FunFam" id="2.60.40.10:FF:001238">
    <property type="entry name" value="Sallimus, isoform P"/>
    <property type="match status" value="1"/>
</dbReference>
<feature type="region of interest" description="Disordered" evidence="13">
    <location>
        <begin position="553"/>
        <end position="580"/>
    </location>
</feature>
<keyword evidence="8" id="KW-0514">Muscle protein</keyword>
<feature type="compositionally biased region" description="Basic and acidic residues" evidence="13">
    <location>
        <begin position="4748"/>
        <end position="4771"/>
    </location>
</feature>
<reference evidence="18" key="1">
    <citation type="submission" date="2018-01" db="EMBL/GenBank/DDBJ databases">
        <authorList>
            <person name="Alioto T."/>
            <person name="Alioto T."/>
        </authorList>
    </citation>
    <scope>NUCLEOTIDE SEQUENCE [LARGE SCALE GENOMIC DNA]</scope>
</reference>
<feature type="domain" description="Ig-like" evidence="15">
    <location>
        <begin position="7035"/>
        <end position="7122"/>
    </location>
</feature>
<feature type="non-terminal residue" evidence="17">
    <location>
        <position position="1"/>
    </location>
</feature>
<feature type="region of interest" description="Disordered" evidence="13">
    <location>
        <begin position="4132"/>
        <end position="4170"/>
    </location>
</feature>
<feature type="compositionally biased region" description="Basic residues" evidence="13">
    <location>
        <begin position="3489"/>
        <end position="3499"/>
    </location>
</feature>
<evidence type="ECO:0000256" key="11">
    <source>
        <dbReference type="ARBA" id="ARBA00073138"/>
    </source>
</evidence>
<keyword evidence="6" id="KW-0677">Repeat</keyword>
<feature type="domain" description="Fibronectin type-III" evidence="16">
    <location>
        <begin position="7516"/>
        <end position="7617"/>
    </location>
</feature>
<feature type="compositionally biased region" description="Basic and acidic residues" evidence="13">
    <location>
        <begin position="1546"/>
        <end position="1575"/>
    </location>
</feature>
<feature type="compositionally biased region" description="Basic residues" evidence="13">
    <location>
        <begin position="1116"/>
        <end position="1128"/>
    </location>
</feature>
<feature type="region of interest" description="Disordered" evidence="13">
    <location>
        <begin position="1473"/>
        <end position="1674"/>
    </location>
</feature>
<feature type="compositionally biased region" description="Basic and acidic residues" evidence="13">
    <location>
        <begin position="3864"/>
        <end position="3880"/>
    </location>
</feature>
<dbReference type="GO" id="GO:0007517">
    <property type="term" value="P:muscle organ development"/>
    <property type="evidence" value="ECO:0007669"/>
    <property type="project" value="UniProtKB-ARBA"/>
</dbReference>
<feature type="compositionally biased region" description="Basic residues" evidence="13">
    <location>
        <begin position="1049"/>
        <end position="1061"/>
    </location>
</feature>
<feature type="region of interest" description="Disordered" evidence="13">
    <location>
        <begin position="3787"/>
        <end position="3806"/>
    </location>
</feature>
<dbReference type="InterPro" id="IPR003599">
    <property type="entry name" value="Ig_sub"/>
</dbReference>
<feature type="compositionally biased region" description="Basic and acidic residues" evidence="13">
    <location>
        <begin position="3702"/>
        <end position="3723"/>
    </location>
</feature>
<feature type="compositionally biased region" description="Basic and acidic residues" evidence="13">
    <location>
        <begin position="1647"/>
        <end position="1674"/>
    </location>
</feature>
<evidence type="ECO:0000256" key="6">
    <source>
        <dbReference type="ARBA" id="ARBA00022737"/>
    </source>
</evidence>
<dbReference type="SMART" id="SM00060">
    <property type="entry name" value="FN3"/>
    <property type="match status" value="5"/>
</dbReference>
<feature type="region of interest" description="Disordered" evidence="13">
    <location>
        <begin position="2150"/>
        <end position="2198"/>
    </location>
</feature>
<evidence type="ECO:0000259" key="15">
    <source>
        <dbReference type="PROSITE" id="PS50835"/>
    </source>
</evidence>
<evidence type="ECO:0000256" key="10">
    <source>
        <dbReference type="ARBA" id="ARBA00023319"/>
    </source>
</evidence>
<feature type="region of interest" description="Disordered" evidence="13">
    <location>
        <begin position="5301"/>
        <end position="5336"/>
    </location>
</feature>
<dbReference type="FunFam" id="2.60.40.10:FF:000080">
    <property type="entry name" value="Myosin light chain kinase, smooth muscle"/>
    <property type="match status" value="1"/>
</dbReference>
<feature type="region of interest" description="Disordered" evidence="13">
    <location>
        <begin position="2990"/>
        <end position="3009"/>
    </location>
</feature>
<evidence type="ECO:0000313" key="18">
    <source>
        <dbReference type="Proteomes" id="UP000268350"/>
    </source>
</evidence>
<feature type="region of interest" description="Disordered" evidence="13">
    <location>
        <begin position="3034"/>
        <end position="3070"/>
    </location>
</feature>
<dbReference type="FunFam" id="2.60.40.10:FF:000056">
    <property type="entry name" value="twitchin isoform X4"/>
    <property type="match status" value="2"/>
</dbReference>
<feature type="region of interest" description="Disordered" evidence="13">
    <location>
        <begin position="4075"/>
        <end position="4101"/>
    </location>
</feature>
<feature type="compositionally biased region" description="Basic and acidic residues" evidence="13">
    <location>
        <begin position="2155"/>
        <end position="2172"/>
    </location>
</feature>
<feature type="compositionally biased region" description="Basic and acidic residues" evidence="13">
    <location>
        <begin position="1520"/>
        <end position="1530"/>
    </location>
</feature>
<feature type="compositionally biased region" description="Basic and acidic residues" evidence="13">
    <location>
        <begin position="3969"/>
        <end position="3979"/>
    </location>
</feature>
<keyword evidence="10" id="KW-0393">Immunoglobulin domain</keyword>
<dbReference type="InterPro" id="IPR013783">
    <property type="entry name" value="Ig-like_fold"/>
</dbReference>
<dbReference type="GO" id="GO:0009888">
    <property type="term" value="P:tissue development"/>
    <property type="evidence" value="ECO:0007669"/>
    <property type="project" value="UniProtKB-ARBA"/>
</dbReference>
<feature type="compositionally biased region" description="Basic and acidic residues" evidence="13">
    <location>
        <begin position="4793"/>
        <end position="4804"/>
    </location>
</feature>
<dbReference type="OrthoDB" id="2152335at2759"/>
<feature type="compositionally biased region" description="Basic and acidic residues" evidence="13">
    <location>
        <begin position="3680"/>
        <end position="3691"/>
    </location>
</feature>
<organism evidence="17 18">
    <name type="scientific">Drosophila guanche</name>
    <name type="common">Fruit fly</name>
    <dbReference type="NCBI Taxonomy" id="7266"/>
    <lineage>
        <taxon>Eukaryota</taxon>
        <taxon>Metazoa</taxon>
        <taxon>Ecdysozoa</taxon>
        <taxon>Arthropoda</taxon>
        <taxon>Hexapoda</taxon>
        <taxon>Insecta</taxon>
        <taxon>Pterygota</taxon>
        <taxon>Neoptera</taxon>
        <taxon>Endopterygota</taxon>
        <taxon>Diptera</taxon>
        <taxon>Brachycera</taxon>
        <taxon>Muscomorpha</taxon>
        <taxon>Ephydroidea</taxon>
        <taxon>Drosophilidae</taxon>
        <taxon>Drosophila</taxon>
        <taxon>Sophophora</taxon>
    </lineage>
</organism>
<dbReference type="InterPro" id="IPR036116">
    <property type="entry name" value="FN3_sf"/>
</dbReference>
<evidence type="ECO:0000256" key="12">
    <source>
        <dbReference type="PROSITE-ProRule" id="PRU00192"/>
    </source>
</evidence>
<dbReference type="InterPro" id="IPR036028">
    <property type="entry name" value="SH3-like_dom_sf"/>
</dbReference>